<dbReference type="EMBL" id="NRSG01000020">
    <property type="protein sequence ID" value="MBK1657517.1"/>
    <property type="molecule type" value="Genomic_DNA"/>
</dbReference>
<dbReference type="Proteomes" id="UP000697995">
    <property type="component" value="Unassembled WGS sequence"/>
</dbReference>
<comment type="subcellular location">
    <subcellularLocation>
        <location evidence="1">Membrane</location>
        <topology evidence="1">Multi-pass membrane protein</topology>
    </subcellularLocation>
</comment>
<evidence type="ECO:0000313" key="6">
    <source>
        <dbReference type="EMBL" id="MBK1657517.1"/>
    </source>
</evidence>
<evidence type="ECO:0000256" key="1">
    <source>
        <dbReference type="ARBA" id="ARBA00004141"/>
    </source>
</evidence>
<feature type="transmembrane region" description="Helical" evidence="5">
    <location>
        <begin position="69"/>
        <end position="89"/>
    </location>
</feature>
<accession>A0ABS1CTD0</accession>
<dbReference type="Pfam" id="PF03006">
    <property type="entry name" value="HlyIII"/>
    <property type="match status" value="1"/>
</dbReference>
<feature type="transmembrane region" description="Helical" evidence="5">
    <location>
        <begin position="155"/>
        <end position="171"/>
    </location>
</feature>
<comment type="caution">
    <text evidence="6">The sequence shown here is derived from an EMBL/GenBank/DDBJ whole genome shotgun (WGS) entry which is preliminary data.</text>
</comment>
<evidence type="ECO:0000256" key="4">
    <source>
        <dbReference type="ARBA" id="ARBA00023136"/>
    </source>
</evidence>
<feature type="transmembrane region" description="Helical" evidence="5">
    <location>
        <begin position="101"/>
        <end position="122"/>
    </location>
</feature>
<proteinExistence type="predicted"/>
<keyword evidence="4 5" id="KW-0472">Membrane</keyword>
<name>A0ABS1CTD0_9PROT</name>
<feature type="transmembrane region" description="Helical" evidence="5">
    <location>
        <begin position="36"/>
        <end position="57"/>
    </location>
</feature>
<organism evidence="6 7">
    <name type="scientific">Paracraurococcus ruber</name>
    <dbReference type="NCBI Taxonomy" id="77675"/>
    <lineage>
        <taxon>Bacteria</taxon>
        <taxon>Pseudomonadati</taxon>
        <taxon>Pseudomonadota</taxon>
        <taxon>Alphaproteobacteria</taxon>
        <taxon>Acetobacterales</taxon>
        <taxon>Roseomonadaceae</taxon>
        <taxon>Paracraurococcus</taxon>
    </lineage>
</organism>
<protein>
    <recommendedName>
        <fullName evidence="8">Hemolysin III</fullName>
    </recommendedName>
</protein>
<dbReference type="InterPro" id="IPR004254">
    <property type="entry name" value="AdipoR/HlyIII-related"/>
</dbReference>
<keyword evidence="2 5" id="KW-0812">Transmembrane</keyword>
<keyword evidence="3 5" id="KW-1133">Transmembrane helix</keyword>
<feature type="transmembrane region" description="Helical" evidence="5">
    <location>
        <begin position="128"/>
        <end position="148"/>
    </location>
</feature>
<feature type="transmembrane region" description="Helical" evidence="5">
    <location>
        <begin position="183"/>
        <end position="202"/>
    </location>
</feature>
<evidence type="ECO:0000256" key="5">
    <source>
        <dbReference type="SAM" id="Phobius"/>
    </source>
</evidence>
<reference evidence="6 7" key="1">
    <citation type="journal article" date="2020" name="Microorganisms">
        <title>Osmotic Adaptation and Compatible Solute Biosynthesis of Phototrophic Bacteria as Revealed from Genome Analyses.</title>
        <authorList>
            <person name="Imhoff J.F."/>
            <person name="Rahn T."/>
            <person name="Kunzel S."/>
            <person name="Keller A."/>
            <person name="Neulinger S.C."/>
        </authorList>
    </citation>
    <scope>NUCLEOTIDE SEQUENCE [LARGE SCALE GENOMIC DNA]</scope>
    <source>
        <strain evidence="6 7">DSM 15382</strain>
    </source>
</reference>
<dbReference type="PANTHER" id="PTHR20855">
    <property type="entry name" value="ADIPOR/PROGESTIN RECEPTOR-RELATED"/>
    <property type="match status" value="1"/>
</dbReference>
<keyword evidence="7" id="KW-1185">Reference proteome</keyword>
<evidence type="ECO:0000256" key="3">
    <source>
        <dbReference type="ARBA" id="ARBA00022989"/>
    </source>
</evidence>
<evidence type="ECO:0000313" key="7">
    <source>
        <dbReference type="Proteomes" id="UP000697995"/>
    </source>
</evidence>
<gene>
    <name evidence="6" type="ORF">CKO45_04640</name>
</gene>
<feature type="transmembrane region" description="Helical" evidence="5">
    <location>
        <begin position="209"/>
        <end position="227"/>
    </location>
</feature>
<evidence type="ECO:0008006" key="8">
    <source>
        <dbReference type="Google" id="ProtNLM"/>
    </source>
</evidence>
<dbReference type="PANTHER" id="PTHR20855:SF3">
    <property type="entry name" value="LD03007P"/>
    <property type="match status" value="1"/>
</dbReference>
<sequence>MPPSPALSRPPRAAAPGPGFLAAIPGETRPERIADAAVHMLGLLAAVIACGVLAMTVPRGAGAGTMLALLIYGLGLLAMLGCSAIYNMSSVAERRALLQKLDHSAIFTMIAGTYTPVAGLGIGGTWGLGLLGVVWTGALGGAALRIWAPARAERVSLLFYLLLGWAGIAAFDPLLRALSSWDLAMLLTGGLIYSLGVLFHLAERLPYHYAMWHGCVVTAAACHYLVVLDLARGAG</sequence>
<evidence type="ECO:0000256" key="2">
    <source>
        <dbReference type="ARBA" id="ARBA00022692"/>
    </source>
</evidence>